<accession>A0A8D5ZHJ1</accession>
<dbReference type="RefSeq" id="WP_221289748.1">
    <property type="nucleotide sequence ID" value="NZ_AP024597.1"/>
</dbReference>
<keyword evidence="3" id="KW-1185">Reference proteome</keyword>
<proteinExistence type="predicted"/>
<evidence type="ECO:0000313" key="2">
    <source>
        <dbReference type="EMBL" id="BCU69749.1"/>
    </source>
</evidence>
<dbReference type="GeneID" id="66162789"/>
<organism evidence="2 3">
    <name type="scientific">Stygiolobus caldivivus</name>
    <dbReference type="NCBI Taxonomy" id="2824673"/>
    <lineage>
        <taxon>Archaea</taxon>
        <taxon>Thermoproteota</taxon>
        <taxon>Thermoprotei</taxon>
        <taxon>Sulfolobales</taxon>
        <taxon>Sulfolobaceae</taxon>
        <taxon>Stygiolobus</taxon>
    </lineage>
</organism>
<feature type="domain" description="DUF4097" evidence="1">
    <location>
        <begin position="46"/>
        <end position="255"/>
    </location>
</feature>
<evidence type="ECO:0000259" key="1">
    <source>
        <dbReference type="Pfam" id="PF13349"/>
    </source>
</evidence>
<gene>
    <name evidence="2" type="ORF">KN1_10460</name>
</gene>
<evidence type="ECO:0000313" key="3">
    <source>
        <dbReference type="Proteomes" id="UP000825123"/>
    </source>
</evidence>
<dbReference type="EMBL" id="AP024597">
    <property type="protein sequence ID" value="BCU69749.1"/>
    <property type="molecule type" value="Genomic_DNA"/>
</dbReference>
<dbReference type="Gene3D" id="2.160.20.120">
    <property type="match status" value="1"/>
</dbReference>
<protein>
    <recommendedName>
        <fullName evidence="1">DUF4097 domain-containing protein</fullName>
    </recommendedName>
</protein>
<dbReference type="AlphaFoldDB" id="A0A8D5ZHJ1"/>
<reference evidence="2 3" key="1">
    <citation type="submission" date="2021-04" db="EMBL/GenBank/DDBJ databases">
        <title>Complete genome sequence of Stygiolobus sp. KN-1.</title>
        <authorList>
            <person name="Nakamura K."/>
            <person name="Sakai H."/>
            <person name="Kurosawa N."/>
        </authorList>
    </citation>
    <scope>NUCLEOTIDE SEQUENCE [LARGE SCALE GENOMIC DNA]</scope>
    <source>
        <strain evidence="2 3">KN-1</strain>
    </source>
</reference>
<dbReference type="InterPro" id="IPR025164">
    <property type="entry name" value="Toastrack_DUF4097"/>
</dbReference>
<sequence>MDKFLTIALIACIVIAIPASIYLVINSGLVSESRVLTVPLKLPLKDVEIRSGFADVVVEGGHAPEMAVEYVVQGFSLFKPTVNVSYKEVDGRLTLYAGVNSGTFDFGTSVVVNVHLYLPANVSCIEVNDGAGDVKIEGVSVSNTAVIRTGAGDVKVLSFSSKSLEVQSSTGDIEVIGANVSTVTLTDGAGDVELEDTVFSNGMLGTSTGSIVLVNALGKYLHAYSGTGDIDVSLSEDYDLTYYLKTSVGNIEVTAPPQVRVVTTAGVSYPPPVIYATTSVGTVSVNTT</sequence>
<name>A0A8D5ZHJ1_9CREN</name>
<dbReference type="Proteomes" id="UP000825123">
    <property type="component" value="Chromosome"/>
</dbReference>
<dbReference type="KEGG" id="csty:KN1_10460"/>
<dbReference type="Pfam" id="PF13349">
    <property type="entry name" value="DUF4097"/>
    <property type="match status" value="1"/>
</dbReference>